<dbReference type="Proteomes" id="UP000257109">
    <property type="component" value="Unassembled WGS sequence"/>
</dbReference>
<dbReference type="PANTHER" id="PTHR35046">
    <property type="entry name" value="ZINC KNUCKLE (CCHC-TYPE) FAMILY PROTEIN"/>
    <property type="match status" value="1"/>
</dbReference>
<protein>
    <recommendedName>
        <fullName evidence="1">Retrotransposon gag domain-containing protein</fullName>
    </recommendedName>
</protein>
<accession>A0A371GYX7</accession>
<feature type="domain" description="Retrotransposon gag" evidence="1">
    <location>
        <begin position="119"/>
        <end position="215"/>
    </location>
</feature>
<keyword evidence="3" id="KW-1185">Reference proteome</keyword>
<dbReference type="InterPro" id="IPR005162">
    <property type="entry name" value="Retrotrans_gag_dom"/>
</dbReference>
<evidence type="ECO:0000259" key="1">
    <source>
        <dbReference type="Pfam" id="PF03732"/>
    </source>
</evidence>
<dbReference type="AlphaFoldDB" id="A0A371GYX7"/>
<sequence length="235" mass="27640">MPQTYEGIPSMFLTCLLSTLDSNLRSNYFKEGEPNKDMVGIHEDIEKEKEAKGSKALKDPMTRGRLRRLQEEVLQNLGGLRTKPNHILCVLELYYDWELKVEQNLDCINCEDLTKVKVIALSYKDYVLIWWSKIALQIKGLRRVSIESMEELKRETRERFVPLYYKKDFFMKLKKIYQGSKSIEKYFIEMEVTIIRAQIVESQETTMIKFLHGLNSDIQDVMELHGYTSISTLIH</sequence>
<dbReference type="PANTHER" id="PTHR35046:SF9">
    <property type="entry name" value="RNA-DIRECTED DNA POLYMERASE"/>
    <property type="match status" value="1"/>
</dbReference>
<proteinExistence type="predicted"/>
<dbReference type="OrthoDB" id="1934635at2759"/>
<gene>
    <name evidence="2" type="ORF">CR513_21687</name>
</gene>
<feature type="non-terminal residue" evidence="2">
    <location>
        <position position="1"/>
    </location>
</feature>
<evidence type="ECO:0000313" key="2">
    <source>
        <dbReference type="EMBL" id="RDX95744.1"/>
    </source>
</evidence>
<name>A0A371GYX7_MUCPR</name>
<reference evidence="2" key="1">
    <citation type="submission" date="2018-05" db="EMBL/GenBank/DDBJ databases">
        <title>Draft genome of Mucuna pruriens seed.</title>
        <authorList>
            <person name="Nnadi N.E."/>
            <person name="Vos R."/>
            <person name="Hasami M.H."/>
            <person name="Devisetty U.K."/>
            <person name="Aguiy J.C."/>
        </authorList>
    </citation>
    <scope>NUCLEOTIDE SEQUENCE [LARGE SCALE GENOMIC DNA]</scope>
    <source>
        <strain evidence="2">JCA_2017</strain>
    </source>
</reference>
<organism evidence="2 3">
    <name type="scientific">Mucuna pruriens</name>
    <name type="common">Velvet bean</name>
    <name type="synonym">Dolichos pruriens</name>
    <dbReference type="NCBI Taxonomy" id="157652"/>
    <lineage>
        <taxon>Eukaryota</taxon>
        <taxon>Viridiplantae</taxon>
        <taxon>Streptophyta</taxon>
        <taxon>Embryophyta</taxon>
        <taxon>Tracheophyta</taxon>
        <taxon>Spermatophyta</taxon>
        <taxon>Magnoliopsida</taxon>
        <taxon>eudicotyledons</taxon>
        <taxon>Gunneridae</taxon>
        <taxon>Pentapetalae</taxon>
        <taxon>rosids</taxon>
        <taxon>fabids</taxon>
        <taxon>Fabales</taxon>
        <taxon>Fabaceae</taxon>
        <taxon>Papilionoideae</taxon>
        <taxon>50 kb inversion clade</taxon>
        <taxon>NPAAA clade</taxon>
        <taxon>indigoferoid/millettioid clade</taxon>
        <taxon>Phaseoleae</taxon>
        <taxon>Mucuna</taxon>
    </lineage>
</organism>
<evidence type="ECO:0000313" key="3">
    <source>
        <dbReference type="Proteomes" id="UP000257109"/>
    </source>
</evidence>
<dbReference type="EMBL" id="QJKJ01004053">
    <property type="protein sequence ID" value="RDX95744.1"/>
    <property type="molecule type" value="Genomic_DNA"/>
</dbReference>
<dbReference type="Pfam" id="PF03732">
    <property type="entry name" value="Retrotrans_gag"/>
    <property type="match status" value="1"/>
</dbReference>
<comment type="caution">
    <text evidence="2">The sequence shown here is derived from an EMBL/GenBank/DDBJ whole genome shotgun (WGS) entry which is preliminary data.</text>
</comment>